<name>A0A6C0JE68_9ZZZZ</name>
<evidence type="ECO:0000256" key="2">
    <source>
        <dbReference type="ARBA" id="ARBA00023002"/>
    </source>
</evidence>
<accession>A0A6C0JE68</accession>
<dbReference type="GO" id="GO:0016491">
    <property type="term" value="F:oxidoreductase activity"/>
    <property type="evidence" value="ECO:0007669"/>
    <property type="project" value="UniProtKB-KW"/>
</dbReference>
<protein>
    <recommendedName>
        <fullName evidence="5">TauD/TfdA-like domain-containing protein</fullName>
    </recommendedName>
</protein>
<dbReference type="AlphaFoldDB" id="A0A6C0JE68"/>
<dbReference type="PIRSF" id="PIRSF019543">
    <property type="entry name" value="Clavaminate_syn"/>
    <property type="match status" value="1"/>
</dbReference>
<dbReference type="PANTHER" id="PTHR10696:SF56">
    <property type="entry name" value="TAUD_TFDA-LIKE DOMAIN-CONTAINING PROTEIN"/>
    <property type="match status" value="1"/>
</dbReference>
<organism evidence="6">
    <name type="scientific">viral metagenome</name>
    <dbReference type="NCBI Taxonomy" id="1070528"/>
    <lineage>
        <taxon>unclassified sequences</taxon>
        <taxon>metagenomes</taxon>
        <taxon>organismal metagenomes</taxon>
    </lineage>
</organism>
<dbReference type="InterPro" id="IPR050411">
    <property type="entry name" value="AlphaKG_dependent_hydroxylases"/>
</dbReference>
<dbReference type="GO" id="GO:0017000">
    <property type="term" value="P:antibiotic biosynthetic process"/>
    <property type="evidence" value="ECO:0007669"/>
    <property type="project" value="UniProtKB-KW"/>
</dbReference>
<dbReference type="Gene3D" id="3.60.130.10">
    <property type="entry name" value="Clavaminate synthase-like"/>
    <property type="match status" value="1"/>
</dbReference>
<sequence length="324" mass="37314">MCIIELTNDEIKTLKKIAKLLYNNPSTDQELFCKEAKTLSSFIPLRIKHELVKFANHGSETGFIIIKTINMENISLPITPPKNYYKIGEKTLLAKIQSILIQFFSEMIAYEAECYGQLFQDVVPIKNMAKNQTSMGSEVELEIHTEQAFSDLRPDYLSLACLRGDDNAFTYILPIKYIIDNVSKEEFEILRKPNWKTDVDLSFKINGHQFIKGDTRGPMPIINGELGNLNLQFDQDLMKGIDDDSEKMVLKITDIYYKHRIAYNLKKGEIIFIDNRRAVHGRSTFYPKFDGNDRFLIRCFSTLDLNKSAYARKNDGRTVSAIYS</sequence>
<dbReference type="SUPFAM" id="SSF51197">
    <property type="entry name" value="Clavaminate synthase-like"/>
    <property type="match status" value="1"/>
</dbReference>
<dbReference type="PANTHER" id="PTHR10696">
    <property type="entry name" value="GAMMA-BUTYROBETAINE HYDROXYLASE-RELATED"/>
    <property type="match status" value="1"/>
</dbReference>
<evidence type="ECO:0000256" key="1">
    <source>
        <dbReference type="ARBA" id="ARBA00022723"/>
    </source>
</evidence>
<keyword evidence="1" id="KW-0479">Metal-binding</keyword>
<evidence type="ECO:0000256" key="4">
    <source>
        <dbReference type="ARBA" id="ARBA00023194"/>
    </source>
</evidence>
<evidence type="ECO:0000256" key="3">
    <source>
        <dbReference type="ARBA" id="ARBA00023004"/>
    </source>
</evidence>
<reference evidence="6" key="1">
    <citation type="journal article" date="2020" name="Nature">
        <title>Giant virus diversity and host interactions through global metagenomics.</title>
        <authorList>
            <person name="Schulz F."/>
            <person name="Roux S."/>
            <person name="Paez-Espino D."/>
            <person name="Jungbluth S."/>
            <person name="Walsh D.A."/>
            <person name="Denef V.J."/>
            <person name="McMahon K.D."/>
            <person name="Konstantinidis K.T."/>
            <person name="Eloe-Fadrosh E.A."/>
            <person name="Kyrpides N.C."/>
            <person name="Woyke T."/>
        </authorList>
    </citation>
    <scope>NUCLEOTIDE SEQUENCE</scope>
    <source>
        <strain evidence="6">GVMAG-M-3300027708-20</strain>
    </source>
</reference>
<dbReference type="InterPro" id="IPR003819">
    <property type="entry name" value="TauD/TfdA-like"/>
</dbReference>
<dbReference type="EMBL" id="MN740389">
    <property type="protein sequence ID" value="QHU03919.1"/>
    <property type="molecule type" value="Genomic_DNA"/>
</dbReference>
<keyword evidence="2" id="KW-0560">Oxidoreductase</keyword>
<dbReference type="InterPro" id="IPR042098">
    <property type="entry name" value="TauD-like_sf"/>
</dbReference>
<keyword evidence="3" id="KW-0408">Iron</keyword>
<dbReference type="InterPro" id="IPR014503">
    <property type="entry name" value="Clavaminate_syn-like"/>
</dbReference>
<feature type="domain" description="TauD/TfdA-like" evidence="5">
    <location>
        <begin position="137"/>
        <end position="299"/>
    </location>
</feature>
<dbReference type="Pfam" id="PF02668">
    <property type="entry name" value="TauD"/>
    <property type="match status" value="1"/>
</dbReference>
<evidence type="ECO:0000259" key="5">
    <source>
        <dbReference type="Pfam" id="PF02668"/>
    </source>
</evidence>
<keyword evidence="4" id="KW-0045">Antibiotic biosynthesis</keyword>
<evidence type="ECO:0000313" key="6">
    <source>
        <dbReference type="EMBL" id="QHU03919.1"/>
    </source>
</evidence>
<dbReference type="GO" id="GO:0005506">
    <property type="term" value="F:iron ion binding"/>
    <property type="evidence" value="ECO:0007669"/>
    <property type="project" value="InterPro"/>
</dbReference>
<proteinExistence type="predicted"/>